<evidence type="ECO:0000256" key="6">
    <source>
        <dbReference type="ARBA" id="ARBA00022679"/>
    </source>
</evidence>
<keyword evidence="6 9" id="KW-0808">Transferase</keyword>
<dbReference type="PANTHER" id="PTHR11468:SF30">
    <property type="entry name" value="ALPHA-1,4 GLUCAN PHOSPHORYLASE"/>
    <property type="match status" value="1"/>
</dbReference>
<evidence type="ECO:0000313" key="10">
    <source>
        <dbReference type="EMBL" id="OAY24857.1"/>
    </source>
</evidence>
<evidence type="ECO:0000256" key="8">
    <source>
        <dbReference type="ARBA" id="ARBA00023277"/>
    </source>
</evidence>
<reference evidence="11" key="1">
    <citation type="journal article" date="2016" name="Nat. Biotechnol.">
        <title>Sequencing wild and cultivated cassava and related species reveals extensive interspecific hybridization and genetic diversity.</title>
        <authorList>
            <person name="Bredeson J.V."/>
            <person name="Lyons J.B."/>
            <person name="Prochnik S.E."/>
            <person name="Wu G.A."/>
            <person name="Ha C.M."/>
            <person name="Edsinger-Gonzales E."/>
            <person name="Grimwood J."/>
            <person name="Schmutz J."/>
            <person name="Rabbi I.Y."/>
            <person name="Egesi C."/>
            <person name="Nauluvula P."/>
            <person name="Lebot V."/>
            <person name="Ndunguru J."/>
            <person name="Mkamilo G."/>
            <person name="Bart R.S."/>
            <person name="Setter T.L."/>
            <person name="Gleadow R.M."/>
            <person name="Kulakow P."/>
            <person name="Ferguson M.E."/>
            <person name="Rounsley S."/>
            <person name="Rokhsar D.S."/>
        </authorList>
    </citation>
    <scope>NUCLEOTIDE SEQUENCE [LARGE SCALE GENOMIC DNA]</scope>
    <source>
        <strain evidence="11">cv. AM560-2</strain>
    </source>
</reference>
<dbReference type="GO" id="GO:0008184">
    <property type="term" value="F:glycogen phosphorylase activity"/>
    <property type="evidence" value="ECO:0000318"/>
    <property type="project" value="GO_Central"/>
</dbReference>
<dbReference type="InterPro" id="IPR000811">
    <property type="entry name" value="Glyco_trans_35"/>
</dbReference>
<dbReference type="Pfam" id="PF00343">
    <property type="entry name" value="Phosphorylase"/>
    <property type="match status" value="1"/>
</dbReference>
<comment type="catalytic activity">
    <reaction evidence="1 9">
        <text>[(1-&gt;4)-alpha-D-glucosyl](n) + phosphate = [(1-&gt;4)-alpha-D-glucosyl](n-1) + alpha-D-glucose 1-phosphate</text>
        <dbReference type="Rhea" id="RHEA:41732"/>
        <dbReference type="Rhea" id="RHEA-COMP:9584"/>
        <dbReference type="Rhea" id="RHEA-COMP:9586"/>
        <dbReference type="ChEBI" id="CHEBI:15444"/>
        <dbReference type="ChEBI" id="CHEBI:43474"/>
        <dbReference type="ChEBI" id="CHEBI:58601"/>
        <dbReference type="EC" id="2.4.1.1"/>
    </reaction>
</comment>
<dbReference type="Proteomes" id="UP000091857">
    <property type="component" value="Chromosome 17"/>
</dbReference>
<dbReference type="InterPro" id="IPR011833">
    <property type="entry name" value="Glycg_phsphrylas"/>
</dbReference>
<dbReference type="GO" id="GO:0030170">
    <property type="term" value="F:pyridoxal phosphate binding"/>
    <property type="evidence" value="ECO:0000318"/>
    <property type="project" value="GO_Central"/>
</dbReference>
<comment type="cofactor">
    <cofactor evidence="2 9">
        <name>pyridoxal 5'-phosphate</name>
        <dbReference type="ChEBI" id="CHEBI:597326"/>
    </cofactor>
</comment>
<keyword evidence="5 9" id="KW-0328">Glycosyltransferase</keyword>
<dbReference type="AlphaFoldDB" id="A0A2C9U4Y9"/>
<evidence type="ECO:0000256" key="5">
    <source>
        <dbReference type="ARBA" id="ARBA00022676"/>
    </source>
</evidence>
<evidence type="ECO:0000256" key="9">
    <source>
        <dbReference type="RuleBase" id="RU000587"/>
    </source>
</evidence>
<evidence type="ECO:0000256" key="3">
    <source>
        <dbReference type="ARBA" id="ARBA00006047"/>
    </source>
</evidence>
<dbReference type="EC" id="2.4.1.1" evidence="9"/>
<protein>
    <recommendedName>
        <fullName evidence="9">Alpha-1,4 glucan phosphorylase</fullName>
        <ecNumber evidence="9">2.4.1.1</ecNumber>
    </recommendedName>
</protein>
<dbReference type="Gramene" id="Manes.17G049200.1.v8.1">
    <property type="protein sequence ID" value="Manes.17G049200.1.v8.1.CDS"/>
    <property type="gene ID" value="Manes.17G049200.v8.1"/>
</dbReference>
<dbReference type="FunFam" id="3.40.50.2000:FF:000002">
    <property type="entry name" value="Alpha-1,4 glucan phosphorylase"/>
    <property type="match status" value="1"/>
</dbReference>
<evidence type="ECO:0000256" key="2">
    <source>
        <dbReference type="ARBA" id="ARBA00001933"/>
    </source>
</evidence>
<evidence type="ECO:0000256" key="7">
    <source>
        <dbReference type="ARBA" id="ARBA00022898"/>
    </source>
</evidence>
<evidence type="ECO:0000256" key="4">
    <source>
        <dbReference type="ARBA" id="ARBA00022533"/>
    </source>
</evidence>
<proteinExistence type="inferred from homology"/>
<accession>A0A2C9U4Y9</accession>
<comment type="function">
    <text evidence="9">Allosteric enzyme that catalyzes the rate-limiting step in glycogen catabolism, the phosphorolytic cleavage of glycogen to produce glucose-1-phosphate, and plays a central role in maintaining cellular and organismal glucose homeostasis.</text>
</comment>
<dbReference type="GO" id="GO:0005980">
    <property type="term" value="P:glycogen catabolic process"/>
    <property type="evidence" value="ECO:0000318"/>
    <property type="project" value="GO_Central"/>
</dbReference>
<dbReference type="GO" id="GO:0005737">
    <property type="term" value="C:cytoplasm"/>
    <property type="evidence" value="ECO:0000318"/>
    <property type="project" value="GO_Central"/>
</dbReference>
<evidence type="ECO:0000313" key="11">
    <source>
        <dbReference type="Proteomes" id="UP000091857"/>
    </source>
</evidence>
<evidence type="ECO:0000256" key="1">
    <source>
        <dbReference type="ARBA" id="ARBA00001275"/>
    </source>
</evidence>
<dbReference type="InterPro" id="IPR035090">
    <property type="entry name" value="Pyridoxal_P_attach_site"/>
</dbReference>
<dbReference type="PROSITE" id="PS00102">
    <property type="entry name" value="PHOSPHORYLASE"/>
    <property type="match status" value="1"/>
</dbReference>
<dbReference type="NCBIfam" id="TIGR02093">
    <property type="entry name" value="P_ylase"/>
    <property type="match status" value="1"/>
</dbReference>
<sequence length="1013" mass="114646">MSPITLPLSQSKLLFPSFTGVSLSSVSASSNKHSSISIPYNASHFNFPRLASTSGSLRAPSAASTTTITTSVVDGTEDDHSDLGGGATAFVIHSRKRIGLLQVIIRVFKVLGLIVEKATVEYEGDYFTKTFYVTDSSGNRIEDAESLDKIKKVLMQAIESGERGAAEVKTGSTGRGIVVRRPGLRLGENRAKVERMFGLMDRFLKNDPATLQNDIVNHVEYTVARSRFSFDDFEAYQALTHSVRDRLIERWHDTQICFRRKDPKRLYFLSLEYLMGRSLSNSVINLGIRDQYADALSQLGFDFEVLAEQEGDAALGNGGLARLSACQMDSLATLDYPAWGYGLRYQYGLFRQVILDGYQHEQPDYWLNFGNPWEIERIHVTYTVKFYGTVEEENFKGGKHKVWVPNETVEAVAYDNLIPGYGTRNTITLRLWAAKPSDQNDMESYNTGDYINAVVNRQRAETISSILYPDDRSHQGKELRLKQQYFFVSASLQDIIRRFKDTHSNFDDFPEKVALQLNDTHPSLAIAEVMRVLVDEENLSWSRAWDISCKIFTFTTHTVLPEASEKIPVDLLGSLLPRHLQIIYEINFRFLEELKKRIGLDYDRLSRMSIIEEGAVKSIRMANLSIVCSHTVNGVSKMHAELLKTRVFKDFYELWPHKFHYKTNGVTQRRWVVVSNPSLCALISKWLGTEAWIRDMDLLVGLQEYATNGDLHEEWKMVRKVNKMRLAEYIEAMSGVKVSVDAMFDVQLKRIHEYKRQFLNILGIIHRYDCIKNMEKKDRRNVVPRVCIIGGKAAPGYEIAKKIIKLCHAVAEKINNDPDIGDLLKLVFIPDYNITVAELVIPGADLSQHLSTAGHEASGTGCMKFLMNGCLLLATADGSTIEIIEEIGADNMFLFGAKVSEVPVLRKKAPNLKVPLQFARVVRMVRNGYFGFEDYFESLCDSVEVDNDFYLLGADFESYLEAQAAADKAFIDEEKWTQMSILSTAGSGRFSSDRTIDDYAEKTWGIERCRCPA</sequence>
<dbReference type="EMBL" id="CM004403">
    <property type="protein sequence ID" value="OAY24857.1"/>
    <property type="molecule type" value="Genomic_DNA"/>
</dbReference>
<dbReference type="STRING" id="3983.A0A2C9U4Y9"/>
<dbReference type="CDD" id="cd04873">
    <property type="entry name" value="ACT_UUR-ACR-like"/>
    <property type="match status" value="1"/>
</dbReference>
<dbReference type="FunFam" id="3.40.50.2000:FF:000003">
    <property type="entry name" value="Alpha-1,4 glucan phosphorylase"/>
    <property type="match status" value="1"/>
</dbReference>
<dbReference type="PANTHER" id="PTHR11468">
    <property type="entry name" value="GLYCOGEN PHOSPHORYLASE"/>
    <property type="match status" value="1"/>
</dbReference>
<dbReference type="SUPFAM" id="SSF53756">
    <property type="entry name" value="UDP-Glycosyltransferase/glycogen phosphorylase"/>
    <property type="match status" value="1"/>
</dbReference>
<dbReference type="CDD" id="cd04300">
    <property type="entry name" value="GT35_Glycogen_Phosphorylase"/>
    <property type="match status" value="1"/>
</dbReference>
<dbReference type="Gene3D" id="3.40.50.2000">
    <property type="entry name" value="Glycogen Phosphorylase B"/>
    <property type="match status" value="2"/>
</dbReference>
<keyword evidence="8 9" id="KW-0119">Carbohydrate metabolism</keyword>
<keyword evidence="4" id="KW-0021">Allosteric enzyme</keyword>
<comment type="similarity">
    <text evidence="3 9">Belongs to the glycogen phosphorylase family.</text>
</comment>
<comment type="caution">
    <text evidence="10">The sequence shown here is derived from an EMBL/GenBank/DDBJ whole genome shotgun (WGS) entry which is preliminary data.</text>
</comment>
<dbReference type="OrthoDB" id="9215500at2759"/>
<organism evidence="10 11">
    <name type="scientific">Manihot esculenta</name>
    <name type="common">Cassava</name>
    <name type="synonym">Jatropha manihot</name>
    <dbReference type="NCBI Taxonomy" id="3983"/>
    <lineage>
        <taxon>Eukaryota</taxon>
        <taxon>Viridiplantae</taxon>
        <taxon>Streptophyta</taxon>
        <taxon>Embryophyta</taxon>
        <taxon>Tracheophyta</taxon>
        <taxon>Spermatophyta</taxon>
        <taxon>Magnoliopsida</taxon>
        <taxon>eudicotyledons</taxon>
        <taxon>Gunneridae</taxon>
        <taxon>Pentapetalae</taxon>
        <taxon>rosids</taxon>
        <taxon>fabids</taxon>
        <taxon>Malpighiales</taxon>
        <taxon>Euphorbiaceae</taxon>
        <taxon>Crotonoideae</taxon>
        <taxon>Manihoteae</taxon>
        <taxon>Manihot</taxon>
    </lineage>
</organism>
<keyword evidence="7 9" id="KW-0663">Pyridoxal phosphate</keyword>
<name>A0A2C9U4Y9_MANES</name>
<keyword evidence="11" id="KW-1185">Reference proteome</keyword>
<gene>
    <name evidence="10" type="ORF">MANES_17G049200v8</name>
</gene>